<dbReference type="PANTHER" id="PTHR34709:SF28">
    <property type="entry name" value="OS08G0272601 PROTEIN"/>
    <property type="match status" value="1"/>
</dbReference>
<dbReference type="AlphaFoldDB" id="A0ABC9F6H0"/>
<reference evidence="3" key="1">
    <citation type="submission" date="2024-06" db="EMBL/GenBank/DDBJ databases">
        <authorList>
            <person name="Ryan C."/>
        </authorList>
    </citation>
    <scope>NUCLEOTIDE SEQUENCE [LARGE SCALE GENOMIC DNA]</scope>
</reference>
<feature type="region of interest" description="Disordered" evidence="1">
    <location>
        <begin position="275"/>
        <end position="317"/>
    </location>
</feature>
<dbReference type="Proteomes" id="UP001497457">
    <property type="component" value="Chromosome 5rd"/>
</dbReference>
<accession>A0ABC9F6H0</accession>
<sequence length="350" mass="39311">MGVCRTSKRATPSAGADLISGLDDDVLLHILELLPDTVFAVRTGALSRRWRGLWTRLPTLRFDSGSGPGISLRELNGGAHPLLSSLFDEDNGNAEERQFVITLDDLFSSTNVKMETLRLALGGATVQVWLPTAAALTALVDLSLENMEFMGHSSVYRLIRLLSSACCPRLQKLRLRKFWFSWVDDLLLESKPLREPSLEKIRLQPCTLRLRTPSLRVLRMVDCKLGKLMLSAPRLEQILFCFDGQPSSIEIYGALSRVRNLNVDLTSHAYRCDDDVDDHDNVDEEDNDDDDDNNNDNLKDEDEDDDDEDDDDYDNDNDINSVGIRLLQCCTSATSLDLHLNVRKVCISLI</sequence>
<protein>
    <recommendedName>
        <fullName evidence="4">F-box domain-containing protein</fullName>
    </recommendedName>
</protein>
<reference evidence="2 3" key="2">
    <citation type="submission" date="2024-10" db="EMBL/GenBank/DDBJ databases">
        <authorList>
            <person name="Ryan C."/>
        </authorList>
    </citation>
    <scope>NUCLEOTIDE SEQUENCE [LARGE SCALE GENOMIC DNA]</scope>
</reference>
<dbReference type="SUPFAM" id="SSF52047">
    <property type="entry name" value="RNI-like"/>
    <property type="match status" value="1"/>
</dbReference>
<evidence type="ECO:0000313" key="2">
    <source>
        <dbReference type="EMBL" id="CAL5069965.1"/>
    </source>
</evidence>
<dbReference type="InterPro" id="IPR036047">
    <property type="entry name" value="F-box-like_dom_sf"/>
</dbReference>
<organism evidence="2 3">
    <name type="scientific">Urochloa decumbens</name>
    <dbReference type="NCBI Taxonomy" id="240449"/>
    <lineage>
        <taxon>Eukaryota</taxon>
        <taxon>Viridiplantae</taxon>
        <taxon>Streptophyta</taxon>
        <taxon>Embryophyta</taxon>
        <taxon>Tracheophyta</taxon>
        <taxon>Spermatophyta</taxon>
        <taxon>Magnoliopsida</taxon>
        <taxon>Liliopsida</taxon>
        <taxon>Poales</taxon>
        <taxon>Poaceae</taxon>
        <taxon>PACMAD clade</taxon>
        <taxon>Panicoideae</taxon>
        <taxon>Panicodae</taxon>
        <taxon>Paniceae</taxon>
        <taxon>Melinidinae</taxon>
        <taxon>Urochloa</taxon>
    </lineage>
</organism>
<dbReference type="EMBL" id="OZ075115">
    <property type="protein sequence ID" value="CAL5069965.1"/>
    <property type="molecule type" value="Genomic_DNA"/>
</dbReference>
<evidence type="ECO:0008006" key="4">
    <source>
        <dbReference type="Google" id="ProtNLM"/>
    </source>
</evidence>
<gene>
    <name evidence="2" type="ORF">URODEC1_LOCUS102534</name>
</gene>
<dbReference type="PANTHER" id="PTHR34709">
    <property type="entry name" value="OS10G0396666 PROTEIN"/>
    <property type="match status" value="1"/>
</dbReference>
<evidence type="ECO:0000313" key="3">
    <source>
        <dbReference type="Proteomes" id="UP001497457"/>
    </source>
</evidence>
<dbReference type="InterPro" id="IPR055312">
    <property type="entry name" value="FBL15-like"/>
</dbReference>
<dbReference type="SUPFAM" id="SSF81383">
    <property type="entry name" value="F-box domain"/>
    <property type="match status" value="1"/>
</dbReference>
<keyword evidence="3" id="KW-1185">Reference proteome</keyword>
<proteinExistence type="predicted"/>
<name>A0ABC9F6H0_9POAL</name>
<evidence type="ECO:0000256" key="1">
    <source>
        <dbReference type="SAM" id="MobiDB-lite"/>
    </source>
</evidence>